<proteinExistence type="predicted"/>
<evidence type="ECO:0000313" key="1">
    <source>
        <dbReference type="EMBL" id="ALS36712.1"/>
    </source>
</evidence>
<name>A0A0U2X9B0_9ENTE</name>
<accession>A0A0U2X9B0</accession>
<evidence type="ECO:0000313" key="2">
    <source>
        <dbReference type="Proteomes" id="UP000067523"/>
    </source>
</evidence>
<dbReference type="Proteomes" id="UP000067523">
    <property type="component" value="Chromosome"/>
</dbReference>
<dbReference type="STRING" id="118060.ATZ35_05950"/>
<protein>
    <submittedName>
        <fullName evidence="1">Uncharacterized protein</fullName>
    </submittedName>
</protein>
<reference evidence="2" key="1">
    <citation type="submission" date="2015-12" db="EMBL/GenBank/DDBJ databases">
        <authorList>
            <person name="Lauer A."/>
            <person name="Humrighouse B."/>
            <person name="Loparev V."/>
            <person name="Shewmaker P.L."/>
            <person name="Whitney A.M."/>
            <person name="McLaughlin R.W."/>
        </authorList>
    </citation>
    <scope>NUCLEOTIDE SEQUENCE [LARGE SCALE GENOMIC DNA]</scope>
    <source>
        <strain evidence="2">LMG 26678</strain>
    </source>
</reference>
<dbReference type="EMBL" id="CP013655">
    <property type="protein sequence ID" value="ALS36712.1"/>
    <property type="molecule type" value="Genomic_DNA"/>
</dbReference>
<organism evidence="1 2">
    <name type="scientific">Enterococcus rotai</name>
    <dbReference type="NCBI Taxonomy" id="118060"/>
    <lineage>
        <taxon>Bacteria</taxon>
        <taxon>Bacillati</taxon>
        <taxon>Bacillota</taxon>
        <taxon>Bacilli</taxon>
        <taxon>Lactobacillales</taxon>
        <taxon>Enterococcaceae</taxon>
        <taxon>Enterococcus</taxon>
    </lineage>
</organism>
<gene>
    <name evidence="1" type="ORF">ATZ35_05950</name>
</gene>
<keyword evidence="2" id="KW-1185">Reference proteome</keyword>
<dbReference type="KEGG" id="erx:ATZ35_05950"/>
<dbReference type="AlphaFoldDB" id="A0A0U2X9B0"/>
<dbReference type="RefSeq" id="WP_208929931.1">
    <property type="nucleotide sequence ID" value="NZ_CP013655.1"/>
</dbReference>
<sequence length="268" mass="30209">MNINLSVLITETKTTIEFNNKQGTITLFDTNEGILLEHAAVYVLLNENTIVSIGKSEAGAFHTEVTFNKMITIVPSWDIELGYLEQQLITEALENGIQLEQNSRVATKIPSSATKTLTTYKNEVLMVLEKFGYPLKHHEEPKKAKAKPAKARHKWTKEVSQIEFFIDTRESKATALWHKRNEMLLKAGATMMAKPPLNKDGSLGFSAKMGQRIREDHQDKVKNNVTTEDIILKSVNEVGLFLYFGGTNSWLELIDATGKTLNEWTVVQ</sequence>